<proteinExistence type="predicted"/>
<dbReference type="GO" id="GO:0016788">
    <property type="term" value="F:hydrolase activity, acting on ester bonds"/>
    <property type="evidence" value="ECO:0007669"/>
    <property type="project" value="UniProtKB-ARBA"/>
</dbReference>
<dbReference type="InterPro" id="IPR036514">
    <property type="entry name" value="SGNH_hydro_sf"/>
</dbReference>
<dbReference type="Pfam" id="PF13472">
    <property type="entry name" value="Lipase_GDSL_2"/>
    <property type="match status" value="1"/>
</dbReference>
<dbReference type="OrthoDB" id="6399535at2"/>
<sequence>MIGSSIFESWGTPQWGQLSISNQAVRSSKTDFWLHHDLSTIPDAHHILVYCGSNDLIFGNNSEQIMANLHGLITNLSVQFPKSQIGYFSILNCPQKQAAKQLPIIEQINTHMRQQAGKQYHYFEFNDAVHNQSKWFADDGLHLTPEAYQMLNEFYQPVIQKWIGY</sequence>
<organism evidence="2 3">
    <name type="scientific">Paraglaciecola psychrophila 170</name>
    <dbReference type="NCBI Taxonomy" id="1129794"/>
    <lineage>
        <taxon>Bacteria</taxon>
        <taxon>Pseudomonadati</taxon>
        <taxon>Pseudomonadota</taxon>
        <taxon>Gammaproteobacteria</taxon>
        <taxon>Alteromonadales</taxon>
        <taxon>Alteromonadaceae</taxon>
        <taxon>Paraglaciecola</taxon>
    </lineage>
</organism>
<dbReference type="STRING" id="1129794.C427_4438"/>
<protein>
    <recommendedName>
        <fullName evidence="1">SGNH hydrolase-type esterase domain-containing protein</fullName>
    </recommendedName>
</protein>
<dbReference type="PATRIC" id="fig|1129794.4.peg.4420"/>
<dbReference type="SUPFAM" id="SSF52266">
    <property type="entry name" value="SGNH hydrolase"/>
    <property type="match status" value="1"/>
</dbReference>
<dbReference type="InterPro" id="IPR013830">
    <property type="entry name" value="SGNH_hydro"/>
</dbReference>
<feature type="domain" description="SGNH hydrolase-type esterase" evidence="1">
    <location>
        <begin position="22"/>
        <end position="149"/>
    </location>
</feature>
<dbReference type="Gene3D" id="3.40.50.1110">
    <property type="entry name" value="SGNH hydrolase"/>
    <property type="match status" value="1"/>
</dbReference>
<name>K6Z255_9ALTE</name>
<dbReference type="AlphaFoldDB" id="K6Z255"/>
<dbReference type="eggNOG" id="COG2755">
    <property type="taxonomic scope" value="Bacteria"/>
</dbReference>
<dbReference type="KEGG" id="gps:C427_4438"/>
<evidence type="ECO:0000313" key="3">
    <source>
        <dbReference type="Proteomes" id="UP000011864"/>
    </source>
</evidence>
<evidence type="ECO:0000313" key="2">
    <source>
        <dbReference type="EMBL" id="AGH46540.1"/>
    </source>
</evidence>
<dbReference type="HOGENOM" id="CLU_1609252_0_0_6"/>
<gene>
    <name evidence="2" type="ORF">C427_4438</name>
</gene>
<dbReference type="Proteomes" id="UP000011864">
    <property type="component" value="Chromosome"/>
</dbReference>
<keyword evidence="3" id="KW-1185">Reference proteome</keyword>
<evidence type="ECO:0000259" key="1">
    <source>
        <dbReference type="Pfam" id="PF13472"/>
    </source>
</evidence>
<accession>K6Z255</accession>
<reference evidence="2 3" key="1">
    <citation type="journal article" date="2013" name="Genome Announc.">
        <title>Complete Genome Sequence of Glaciecola psychrophila Strain 170T.</title>
        <authorList>
            <person name="Yin J."/>
            <person name="Chen J."/>
            <person name="Liu G."/>
            <person name="Yu Y."/>
            <person name="Song L."/>
            <person name="Wang X."/>
            <person name="Qu X."/>
        </authorList>
    </citation>
    <scope>NUCLEOTIDE SEQUENCE [LARGE SCALE GENOMIC DNA]</scope>
    <source>
        <strain evidence="2 3">170</strain>
    </source>
</reference>
<dbReference type="EMBL" id="CP003837">
    <property type="protein sequence ID" value="AGH46540.1"/>
    <property type="molecule type" value="Genomic_DNA"/>
</dbReference>